<sequence>MTENQARVPVVCGGSWSWVPTAHGGVSVLGPRCLGHSSRRKLWEWSHAAIGLASGSLPLPVGSGEPEPCCDLGILVPPPAHRLRGTGAMLQSDWPLGPSPLAHRPGELEPCCKGTGSYLRGPGF</sequence>
<evidence type="ECO:0000313" key="2">
    <source>
        <dbReference type="Proteomes" id="UP000527355"/>
    </source>
</evidence>
<dbReference type="AlphaFoldDB" id="A0A7J7ZY77"/>
<dbReference type="Proteomes" id="UP000527355">
    <property type="component" value="Unassembled WGS sequence"/>
</dbReference>
<reference evidence="1 2" key="1">
    <citation type="journal article" date="2020" name="Nature">
        <title>Six reference-quality genomes reveal evolution of bat adaptations.</title>
        <authorList>
            <person name="Jebb D."/>
            <person name="Huang Z."/>
            <person name="Pippel M."/>
            <person name="Hughes G.M."/>
            <person name="Lavrichenko K."/>
            <person name="Devanna P."/>
            <person name="Winkler S."/>
            <person name="Jermiin L.S."/>
            <person name="Skirmuntt E.C."/>
            <person name="Katzourakis A."/>
            <person name="Burkitt-Gray L."/>
            <person name="Ray D.A."/>
            <person name="Sullivan K.A.M."/>
            <person name="Roscito J.G."/>
            <person name="Kirilenko B.M."/>
            <person name="Davalos L.M."/>
            <person name="Corthals A.P."/>
            <person name="Power M.L."/>
            <person name="Jones G."/>
            <person name="Ransome R.D."/>
            <person name="Dechmann D.K.N."/>
            <person name="Locatelli A.G."/>
            <person name="Puechmaille S.J."/>
            <person name="Fedrigo O."/>
            <person name="Jarvis E.D."/>
            <person name="Hiller M."/>
            <person name="Vernes S.C."/>
            <person name="Myers E.W."/>
            <person name="Teeling E.C."/>
        </authorList>
    </citation>
    <scope>NUCLEOTIDE SEQUENCE [LARGE SCALE GENOMIC DNA]</scope>
    <source>
        <strain evidence="1">MMyoMyo1</strain>
        <tissue evidence="1">Flight muscle</tissue>
    </source>
</reference>
<keyword evidence="2" id="KW-1185">Reference proteome</keyword>
<gene>
    <name evidence="1" type="ORF">mMyoMyo1_009723</name>
</gene>
<protein>
    <submittedName>
        <fullName evidence="1">Uncharacterized protein</fullName>
    </submittedName>
</protein>
<evidence type="ECO:0000313" key="1">
    <source>
        <dbReference type="EMBL" id="KAF6378826.1"/>
    </source>
</evidence>
<dbReference type="EMBL" id="JABWUV010000002">
    <property type="protein sequence ID" value="KAF6378826.1"/>
    <property type="molecule type" value="Genomic_DNA"/>
</dbReference>
<accession>A0A7J7ZY77</accession>
<proteinExistence type="predicted"/>
<comment type="caution">
    <text evidence="1">The sequence shown here is derived from an EMBL/GenBank/DDBJ whole genome shotgun (WGS) entry which is preliminary data.</text>
</comment>
<organism evidence="1 2">
    <name type="scientific">Myotis myotis</name>
    <name type="common">Greater mouse-eared bat</name>
    <name type="synonym">Vespertilio myotis</name>
    <dbReference type="NCBI Taxonomy" id="51298"/>
    <lineage>
        <taxon>Eukaryota</taxon>
        <taxon>Metazoa</taxon>
        <taxon>Chordata</taxon>
        <taxon>Craniata</taxon>
        <taxon>Vertebrata</taxon>
        <taxon>Euteleostomi</taxon>
        <taxon>Mammalia</taxon>
        <taxon>Eutheria</taxon>
        <taxon>Laurasiatheria</taxon>
        <taxon>Chiroptera</taxon>
        <taxon>Yangochiroptera</taxon>
        <taxon>Vespertilionidae</taxon>
        <taxon>Myotis</taxon>
    </lineage>
</organism>
<name>A0A7J7ZY77_MYOMY</name>